<gene>
    <name evidence="1" type="ORF">PSON_ATCC_30995.1.T0080183</name>
</gene>
<name>A0A8S1KJU3_9CILI</name>
<dbReference type="Proteomes" id="UP000692954">
    <property type="component" value="Unassembled WGS sequence"/>
</dbReference>
<dbReference type="OrthoDB" id="296423at2759"/>
<evidence type="ECO:0000313" key="1">
    <source>
        <dbReference type="EMBL" id="CAD8054285.1"/>
    </source>
</evidence>
<protein>
    <submittedName>
        <fullName evidence="1">Uncharacterized protein</fullName>
    </submittedName>
</protein>
<dbReference type="CDD" id="cd00043">
    <property type="entry name" value="CYCLIN_SF"/>
    <property type="match status" value="1"/>
</dbReference>
<comment type="caution">
    <text evidence="1">The sequence shown here is derived from an EMBL/GenBank/DDBJ whole genome shotgun (WGS) entry which is preliminary data.</text>
</comment>
<reference evidence="1" key="1">
    <citation type="submission" date="2021-01" db="EMBL/GenBank/DDBJ databases">
        <authorList>
            <consortium name="Genoscope - CEA"/>
            <person name="William W."/>
        </authorList>
    </citation>
    <scope>NUCLEOTIDE SEQUENCE</scope>
</reference>
<dbReference type="EMBL" id="CAJJDN010000008">
    <property type="protein sequence ID" value="CAD8054285.1"/>
    <property type="molecule type" value="Genomic_DNA"/>
</dbReference>
<sequence length="259" mass="29138">MELPKRTEHRQPRFPVPKFRLIGAGTDTPDFLPPSKSEESSIIALSIDNMSETSIEETNESYFARKRFSAIVEEIKNQLSQLGFSEELLKITIPLLRPELLVGLKQKKYNAIAIAIIVAVLKQTNTPITLKELLSKTSVSEKQIKKILQKINYSNNFEAIVQSFIKQISSSLGLNERFISFCLQMFNEINQRNLIQGEHENVIAGAIIKYCGDIIFADKGGIVAQVIADHSKCSIGPLKNFLKKIESNLPFSSQNQKDK</sequence>
<organism evidence="1 2">
    <name type="scientific">Paramecium sonneborni</name>
    <dbReference type="NCBI Taxonomy" id="65129"/>
    <lineage>
        <taxon>Eukaryota</taxon>
        <taxon>Sar</taxon>
        <taxon>Alveolata</taxon>
        <taxon>Ciliophora</taxon>
        <taxon>Intramacronucleata</taxon>
        <taxon>Oligohymenophorea</taxon>
        <taxon>Peniculida</taxon>
        <taxon>Parameciidae</taxon>
        <taxon>Paramecium</taxon>
    </lineage>
</organism>
<accession>A0A8S1KJU3</accession>
<dbReference type="AlphaFoldDB" id="A0A8S1KJU3"/>
<evidence type="ECO:0000313" key="2">
    <source>
        <dbReference type="Proteomes" id="UP000692954"/>
    </source>
</evidence>
<proteinExistence type="predicted"/>
<keyword evidence="2" id="KW-1185">Reference proteome</keyword>